<proteinExistence type="inferred from homology"/>
<reference evidence="10" key="2">
    <citation type="submission" date="2023-06" db="EMBL/GenBank/DDBJ databases">
        <authorList>
            <consortium name="Lawrence Berkeley National Laboratory"/>
            <person name="Haridas S."/>
            <person name="Hensen N."/>
            <person name="Bonometti L."/>
            <person name="Westerberg I."/>
            <person name="Brannstrom I.O."/>
            <person name="Guillou S."/>
            <person name="Cros-Aarteil S."/>
            <person name="Calhoun S."/>
            <person name="Kuo A."/>
            <person name="Mondo S."/>
            <person name="Pangilinan J."/>
            <person name="Riley R."/>
            <person name="LaButti K."/>
            <person name="Andreopoulos B."/>
            <person name="Lipzen A."/>
            <person name="Chen C."/>
            <person name="Yanf M."/>
            <person name="Daum C."/>
            <person name="Ng V."/>
            <person name="Clum A."/>
            <person name="Steindorff A."/>
            <person name="Ohm R."/>
            <person name="Martin F."/>
            <person name="Silar P."/>
            <person name="Natvig D."/>
            <person name="Lalanne C."/>
            <person name="Gautier V."/>
            <person name="Ament-velasquez S.L."/>
            <person name="Kruys A."/>
            <person name="Hutchinson M.I."/>
            <person name="Powell A.J."/>
            <person name="Barry K."/>
            <person name="Miller A.N."/>
            <person name="Grigoriev I.V."/>
            <person name="Debuchy R."/>
            <person name="Gladieux P."/>
            <person name="Thoren M.H."/>
            <person name="Johannesson H."/>
        </authorList>
    </citation>
    <scope>NUCLEOTIDE SEQUENCE</scope>
    <source>
        <strain evidence="10">CBS 232.78</strain>
    </source>
</reference>
<name>A0AAE0NNL0_9PEZI</name>
<dbReference type="PANTHER" id="PTHR33365:SF7">
    <property type="entry name" value="TAT PATHWAY SIGNAL SEQUENCE"/>
    <property type="match status" value="1"/>
</dbReference>
<dbReference type="GO" id="GO:0043386">
    <property type="term" value="P:mycotoxin biosynthetic process"/>
    <property type="evidence" value="ECO:0007669"/>
    <property type="project" value="InterPro"/>
</dbReference>
<dbReference type="PANTHER" id="PTHR33365">
    <property type="entry name" value="YALI0B05434P"/>
    <property type="match status" value="1"/>
</dbReference>
<evidence type="ECO:0000256" key="6">
    <source>
        <dbReference type="ARBA" id="ARBA00023180"/>
    </source>
</evidence>
<dbReference type="GO" id="GO:0016020">
    <property type="term" value="C:membrane"/>
    <property type="evidence" value="ECO:0007669"/>
    <property type="project" value="UniProtKB-SubCell"/>
</dbReference>
<evidence type="ECO:0000256" key="3">
    <source>
        <dbReference type="ARBA" id="ARBA00022989"/>
    </source>
</evidence>
<evidence type="ECO:0000256" key="9">
    <source>
        <dbReference type="SAM" id="Phobius"/>
    </source>
</evidence>
<evidence type="ECO:0000256" key="1">
    <source>
        <dbReference type="ARBA" id="ARBA00004167"/>
    </source>
</evidence>
<feature type="region of interest" description="Disordered" evidence="8">
    <location>
        <begin position="1"/>
        <end position="29"/>
    </location>
</feature>
<dbReference type="EMBL" id="JAULSW010000004">
    <property type="protein sequence ID" value="KAK3384841.1"/>
    <property type="molecule type" value="Genomic_DNA"/>
</dbReference>
<protein>
    <submittedName>
        <fullName evidence="10">Uncharacterized protein</fullName>
    </submittedName>
</protein>
<evidence type="ECO:0000313" key="10">
    <source>
        <dbReference type="EMBL" id="KAK3384841.1"/>
    </source>
</evidence>
<feature type="transmembrane region" description="Helical" evidence="9">
    <location>
        <begin position="39"/>
        <end position="59"/>
    </location>
</feature>
<comment type="caution">
    <text evidence="10">The sequence shown here is derived from an EMBL/GenBank/DDBJ whole genome shotgun (WGS) entry which is preliminary data.</text>
</comment>
<dbReference type="InterPro" id="IPR021765">
    <property type="entry name" value="UstYa-like"/>
</dbReference>
<evidence type="ECO:0000256" key="2">
    <source>
        <dbReference type="ARBA" id="ARBA00022692"/>
    </source>
</evidence>
<evidence type="ECO:0000256" key="5">
    <source>
        <dbReference type="ARBA" id="ARBA00023136"/>
    </source>
</evidence>
<feature type="compositionally biased region" description="Basic and acidic residues" evidence="8">
    <location>
        <begin position="1"/>
        <end position="23"/>
    </location>
</feature>
<dbReference type="AlphaFoldDB" id="A0AAE0NNL0"/>
<keyword evidence="11" id="KW-1185">Reference proteome</keyword>
<comment type="similarity">
    <text evidence="7">Belongs to the ustYa family.</text>
</comment>
<reference evidence="10" key="1">
    <citation type="journal article" date="2023" name="Mol. Phylogenet. Evol.">
        <title>Genome-scale phylogeny and comparative genomics of the fungal order Sordariales.</title>
        <authorList>
            <person name="Hensen N."/>
            <person name="Bonometti L."/>
            <person name="Westerberg I."/>
            <person name="Brannstrom I.O."/>
            <person name="Guillou S."/>
            <person name="Cros-Aarteil S."/>
            <person name="Calhoun S."/>
            <person name="Haridas S."/>
            <person name="Kuo A."/>
            <person name="Mondo S."/>
            <person name="Pangilinan J."/>
            <person name="Riley R."/>
            <person name="LaButti K."/>
            <person name="Andreopoulos B."/>
            <person name="Lipzen A."/>
            <person name="Chen C."/>
            <person name="Yan M."/>
            <person name="Daum C."/>
            <person name="Ng V."/>
            <person name="Clum A."/>
            <person name="Steindorff A."/>
            <person name="Ohm R.A."/>
            <person name="Martin F."/>
            <person name="Silar P."/>
            <person name="Natvig D.O."/>
            <person name="Lalanne C."/>
            <person name="Gautier V."/>
            <person name="Ament-Velasquez S.L."/>
            <person name="Kruys A."/>
            <person name="Hutchinson M.I."/>
            <person name="Powell A.J."/>
            <person name="Barry K."/>
            <person name="Miller A.N."/>
            <person name="Grigoriev I.V."/>
            <person name="Debuchy R."/>
            <person name="Gladieux P."/>
            <person name="Hiltunen Thoren M."/>
            <person name="Johannesson H."/>
        </authorList>
    </citation>
    <scope>NUCLEOTIDE SEQUENCE</scope>
    <source>
        <strain evidence="10">CBS 232.78</strain>
    </source>
</reference>
<evidence type="ECO:0000256" key="7">
    <source>
        <dbReference type="ARBA" id="ARBA00035112"/>
    </source>
</evidence>
<evidence type="ECO:0000256" key="8">
    <source>
        <dbReference type="SAM" id="MobiDB-lite"/>
    </source>
</evidence>
<organism evidence="10 11">
    <name type="scientific">Podospora didyma</name>
    <dbReference type="NCBI Taxonomy" id="330526"/>
    <lineage>
        <taxon>Eukaryota</taxon>
        <taxon>Fungi</taxon>
        <taxon>Dikarya</taxon>
        <taxon>Ascomycota</taxon>
        <taxon>Pezizomycotina</taxon>
        <taxon>Sordariomycetes</taxon>
        <taxon>Sordariomycetidae</taxon>
        <taxon>Sordariales</taxon>
        <taxon>Podosporaceae</taxon>
        <taxon>Podospora</taxon>
    </lineage>
</organism>
<feature type="non-terminal residue" evidence="10">
    <location>
        <position position="253"/>
    </location>
</feature>
<gene>
    <name evidence="10" type="ORF">B0H63DRAFT_542867</name>
</gene>
<keyword evidence="3 9" id="KW-1133">Transmembrane helix</keyword>
<keyword evidence="6" id="KW-0325">Glycoprotein</keyword>
<keyword evidence="5 9" id="KW-0472">Membrane</keyword>
<comment type="subcellular location">
    <subcellularLocation>
        <location evidence="1">Membrane</location>
        <topology evidence="1">Single-pass membrane protein</topology>
    </subcellularLocation>
</comment>
<evidence type="ECO:0000313" key="11">
    <source>
        <dbReference type="Proteomes" id="UP001285441"/>
    </source>
</evidence>
<dbReference type="Pfam" id="PF11807">
    <property type="entry name" value="UstYa"/>
    <property type="match status" value="1"/>
</dbReference>
<accession>A0AAE0NNL0</accession>
<evidence type="ECO:0000256" key="4">
    <source>
        <dbReference type="ARBA" id="ARBA00023026"/>
    </source>
</evidence>
<dbReference type="Proteomes" id="UP001285441">
    <property type="component" value="Unassembled WGS sequence"/>
</dbReference>
<keyword evidence="4" id="KW-0843">Virulence</keyword>
<sequence length="253" mass="28653">LSPLEAHDDDRDSRDESIDERLNETSYPPASETRWRQPIIVLLVLSIAVNFILTGTLAYKAGTSPCPTAAPGAKIPYSPAPMKWISKKLDPDPRFMGQPRLEMDQAWYEILKGTMIHFSDEELLLANQSTSVKFADGPGYVGGLAVSHSLHCLKGMKQYLHLDYYYSYKEQDWDELYAYVDHCLESIRQYIVCKADVNVFTLVWTAHSRIKPSTHMPQQPACVDQEALQEWMMGRAVRADQMVGPPASLYEHG</sequence>
<keyword evidence="2 9" id="KW-0812">Transmembrane</keyword>